<feature type="transmembrane region" description="Helical" evidence="1">
    <location>
        <begin position="76"/>
        <end position="98"/>
    </location>
</feature>
<feature type="domain" description="Protein FecR C-terminal" evidence="3">
    <location>
        <begin position="309"/>
        <end position="378"/>
    </location>
</feature>
<keyword evidence="1" id="KW-0812">Transmembrane</keyword>
<evidence type="ECO:0000259" key="2">
    <source>
        <dbReference type="Pfam" id="PF04773"/>
    </source>
</evidence>
<gene>
    <name evidence="4" type="ORF">SAMN04488024_10485</name>
</gene>
<keyword evidence="1" id="KW-0472">Membrane</keyword>
<dbReference type="PANTHER" id="PTHR30273">
    <property type="entry name" value="PERIPLASMIC SIGNAL SENSOR AND SIGMA FACTOR ACTIVATOR FECR-RELATED"/>
    <property type="match status" value="1"/>
</dbReference>
<reference evidence="5" key="1">
    <citation type="submission" date="2016-10" db="EMBL/GenBank/DDBJ databases">
        <authorList>
            <person name="Varghese N."/>
            <person name="Submissions S."/>
        </authorList>
    </citation>
    <scope>NUCLEOTIDE SEQUENCE [LARGE SCALE GENOMIC DNA]</scope>
    <source>
        <strain evidence="5">DSM 18609</strain>
    </source>
</reference>
<dbReference type="STRING" id="390242.SAMN04488024_10485"/>
<evidence type="ECO:0000259" key="3">
    <source>
        <dbReference type="Pfam" id="PF16344"/>
    </source>
</evidence>
<dbReference type="InterPro" id="IPR032508">
    <property type="entry name" value="FecR_C"/>
</dbReference>
<keyword evidence="1" id="KW-1133">Transmembrane helix</keyword>
<keyword evidence="5" id="KW-1185">Reference proteome</keyword>
<dbReference type="InterPro" id="IPR012373">
    <property type="entry name" value="Ferrdict_sens_TM"/>
</dbReference>
<dbReference type="Pfam" id="PF16344">
    <property type="entry name" value="FecR_C"/>
    <property type="match status" value="1"/>
</dbReference>
<dbReference type="Pfam" id="PF04773">
    <property type="entry name" value="FecR"/>
    <property type="match status" value="1"/>
</dbReference>
<organism evidence="4 5">
    <name type="scientific">Pedobacter soli</name>
    <dbReference type="NCBI Taxonomy" id="390242"/>
    <lineage>
        <taxon>Bacteria</taxon>
        <taxon>Pseudomonadati</taxon>
        <taxon>Bacteroidota</taxon>
        <taxon>Sphingobacteriia</taxon>
        <taxon>Sphingobacteriales</taxon>
        <taxon>Sphingobacteriaceae</taxon>
        <taxon>Pedobacter</taxon>
    </lineage>
</organism>
<dbReference type="RefSeq" id="WP_090768131.1">
    <property type="nucleotide sequence ID" value="NZ_FMZH01000004.1"/>
</dbReference>
<dbReference type="AlphaFoldDB" id="A0A1G6RYD3"/>
<protein>
    <submittedName>
        <fullName evidence="4">FecR family protein</fullName>
    </submittedName>
</protein>
<feature type="domain" description="FecR protein" evidence="2">
    <location>
        <begin position="177"/>
        <end position="272"/>
    </location>
</feature>
<dbReference type="Gene3D" id="2.60.120.1440">
    <property type="match status" value="1"/>
</dbReference>
<dbReference type="EMBL" id="FMZH01000004">
    <property type="protein sequence ID" value="SDD09431.1"/>
    <property type="molecule type" value="Genomic_DNA"/>
</dbReference>
<accession>A0A1G6RYD3</accession>
<proteinExistence type="predicted"/>
<sequence length="388" mass="43725">MNDLEHNENDYKALASKWLNGTITQEEEIRFASWYNREENQKLAIPEEFAANESVHRNRMLAEINKRIGANKKMQLWPKLVAAALIGALFISGLYLLIRPFAKDEAAMIVLKRQDIPAGKNKAILTLANGKVLALSDLAVGAQSRHDGAIITKNSDGQLQYQVVDAENNTTEIAYNTISTPRGGQYQVSLPDGTKIWLNSASSLTFPTSFKKLGERKVELNGEGYFEVAKDKTRPFRVVSNQQTVTVYGTHFNINAYGDEDEKVTTLLEGSVDVNHVLLQPNEQSVIKGGQVKVQPADVETVMAWKNGYFRFEEERLDVIMKKVSRWYDVDVEFDNPALKELEFGVVTSRSGNLSGILKMLEMTHEVYFTIRDKKITVMNYAKSDHAR</sequence>
<dbReference type="Gene3D" id="3.55.50.30">
    <property type="match status" value="1"/>
</dbReference>
<dbReference type="Proteomes" id="UP000199455">
    <property type="component" value="Unassembled WGS sequence"/>
</dbReference>
<evidence type="ECO:0000256" key="1">
    <source>
        <dbReference type="SAM" id="Phobius"/>
    </source>
</evidence>
<dbReference type="PANTHER" id="PTHR30273:SF2">
    <property type="entry name" value="PROTEIN FECR"/>
    <property type="match status" value="1"/>
</dbReference>
<name>A0A1G6RYD3_9SPHI</name>
<dbReference type="GO" id="GO:0016989">
    <property type="term" value="F:sigma factor antagonist activity"/>
    <property type="evidence" value="ECO:0007669"/>
    <property type="project" value="TreeGrafter"/>
</dbReference>
<evidence type="ECO:0000313" key="5">
    <source>
        <dbReference type="Proteomes" id="UP000199455"/>
    </source>
</evidence>
<dbReference type="InterPro" id="IPR006860">
    <property type="entry name" value="FecR"/>
</dbReference>
<evidence type="ECO:0000313" key="4">
    <source>
        <dbReference type="EMBL" id="SDD09431.1"/>
    </source>
</evidence>